<evidence type="ECO:0000313" key="9">
    <source>
        <dbReference type="Proteomes" id="UP000703893"/>
    </source>
</evidence>
<feature type="domain" description="Flagellar motor switch protein FliN-like C-terminal" evidence="7">
    <location>
        <begin position="33"/>
        <end position="103"/>
    </location>
</feature>
<dbReference type="GO" id="GO:0009425">
    <property type="term" value="C:bacterial-type flagellum basal body"/>
    <property type="evidence" value="ECO:0007669"/>
    <property type="project" value="InterPro"/>
</dbReference>
<dbReference type="InterPro" id="IPR051469">
    <property type="entry name" value="FliN/MopA/SpaO"/>
</dbReference>
<reference evidence="8 9" key="1">
    <citation type="submission" date="2019-03" db="EMBL/GenBank/DDBJ databases">
        <title>Lake Tanganyika Metagenome-Assembled Genomes (MAGs).</title>
        <authorList>
            <person name="Tran P."/>
        </authorList>
    </citation>
    <scope>NUCLEOTIDE SEQUENCE [LARGE SCALE GENOMIC DNA]</scope>
    <source>
        <strain evidence="8">K_DeepCast_65m_m2_236</strain>
    </source>
</reference>
<dbReference type="Gene3D" id="2.30.330.10">
    <property type="entry name" value="SpoA-like"/>
    <property type="match status" value="1"/>
</dbReference>
<dbReference type="InterPro" id="IPR036429">
    <property type="entry name" value="SpoA-like_sf"/>
</dbReference>
<comment type="similarity">
    <text evidence="2">Belongs to the FliN/MopA/SpaO family.</text>
</comment>
<gene>
    <name evidence="8" type="primary">fliN</name>
    <name evidence="8" type="ORF">FJZ00_08325</name>
</gene>
<evidence type="ECO:0000259" key="7">
    <source>
        <dbReference type="Pfam" id="PF01052"/>
    </source>
</evidence>
<dbReference type="AlphaFoldDB" id="A0A937X7Q9"/>
<dbReference type="Proteomes" id="UP000703893">
    <property type="component" value="Unassembled WGS sequence"/>
</dbReference>
<sequence>MTDADKQAYASVRFGPLAGNPGMGEPVRGNLELLRDIRLTITVELGRTSLPLREVMKLVEGSVIEMDQLAGDPVHVYVAGKIVADGEVVVIGSNFGVKITRIYQSELAGAML</sequence>
<evidence type="ECO:0000256" key="3">
    <source>
        <dbReference type="ARBA" id="ARBA00022475"/>
    </source>
</evidence>
<evidence type="ECO:0000256" key="5">
    <source>
        <dbReference type="ARBA" id="ARBA00022779"/>
    </source>
</evidence>
<dbReference type="InterPro" id="IPR001543">
    <property type="entry name" value="FliN-like_C"/>
</dbReference>
<dbReference type="GO" id="GO:0006935">
    <property type="term" value="P:chemotaxis"/>
    <property type="evidence" value="ECO:0007669"/>
    <property type="project" value="UniProtKB-KW"/>
</dbReference>
<dbReference type="EMBL" id="VGJX01000461">
    <property type="protein sequence ID" value="MBM3275146.1"/>
    <property type="molecule type" value="Genomic_DNA"/>
</dbReference>
<dbReference type="NCBIfam" id="TIGR02480">
    <property type="entry name" value="fliN"/>
    <property type="match status" value="1"/>
</dbReference>
<dbReference type="Pfam" id="PF01052">
    <property type="entry name" value="FliMN_C"/>
    <property type="match status" value="1"/>
</dbReference>
<dbReference type="PRINTS" id="PR00956">
    <property type="entry name" value="FLGMOTORFLIN"/>
</dbReference>
<evidence type="ECO:0000256" key="1">
    <source>
        <dbReference type="ARBA" id="ARBA00004413"/>
    </source>
</evidence>
<keyword evidence="4" id="KW-0145">Chemotaxis</keyword>
<comment type="caution">
    <text evidence="8">The sequence shown here is derived from an EMBL/GenBank/DDBJ whole genome shotgun (WGS) entry which is preliminary data.</text>
</comment>
<evidence type="ECO:0000256" key="2">
    <source>
        <dbReference type="ARBA" id="ARBA00009226"/>
    </source>
</evidence>
<evidence type="ECO:0000313" key="8">
    <source>
        <dbReference type="EMBL" id="MBM3275146.1"/>
    </source>
</evidence>
<keyword evidence="8" id="KW-0282">Flagellum</keyword>
<organism evidence="8 9">
    <name type="scientific">Candidatus Tanganyikabacteria bacterium</name>
    <dbReference type="NCBI Taxonomy" id="2961651"/>
    <lineage>
        <taxon>Bacteria</taxon>
        <taxon>Bacillati</taxon>
        <taxon>Candidatus Sericytochromatia</taxon>
        <taxon>Candidatus Tanganyikabacteria</taxon>
    </lineage>
</organism>
<keyword evidence="6" id="KW-0472">Membrane</keyword>
<dbReference type="GO" id="GO:0071973">
    <property type="term" value="P:bacterial-type flagellum-dependent cell motility"/>
    <property type="evidence" value="ECO:0007669"/>
    <property type="project" value="InterPro"/>
</dbReference>
<dbReference type="GO" id="GO:0003774">
    <property type="term" value="F:cytoskeletal motor activity"/>
    <property type="evidence" value="ECO:0007669"/>
    <property type="project" value="InterPro"/>
</dbReference>
<accession>A0A937X7Q9</accession>
<proteinExistence type="inferred from homology"/>
<keyword evidence="8" id="KW-0969">Cilium</keyword>
<keyword evidence="3" id="KW-1003">Cell membrane</keyword>
<dbReference type="SUPFAM" id="SSF101801">
    <property type="entry name" value="Surface presentation of antigens (SPOA)"/>
    <property type="match status" value="1"/>
</dbReference>
<dbReference type="GO" id="GO:0005886">
    <property type="term" value="C:plasma membrane"/>
    <property type="evidence" value="ECO:0007669"/>
    <property type="project" value="UniProtKB-SubCell"/>
</dbReference>
<keyword evidence="8" id="KW-0966">Cell projection</keyword>
<comment type="subcellular location">
    <subcellularLocation>
        <location evidence="1">Cell membrane</location>
        <topology evidence="1">Peripheral membrane protein</topology>
        <orientation evidence="1">Cytoplasmic side</orientation>
    </subcellularLocation>
</comment>
<dbReference type="InterPro" id="IPR001172">
    <property type="entry name" value="FliN_T3SS_HrcQb"/>
</dbReference>
<evidence type="ECO:0000256" key="6">
    <source>
        <dbReference type="ARBA" id="ARBA00023136"/>
    </source>
</evidence>
<dbReference type="InterPro" id="IPR012826">
    <property type="entry name" value="FliN"/>
</dbReference>
<keyword evidence="5" id="KW-0283">Flagellar rotation</keyword>
<dbReference type="PANTHER" id="PTHR43484">
    <property type="match status" value="1"/>
</dbReference>
<dbReference type="PANTHER" id="PTHR43484:SF1">
    <property type="entry name" value="FLAGELLAR MOTOR SWITCH PROTEIN FLIN"/>
    <property type="match status" value="1"/>
</dbReference>
<protein>
    <submittedName>
        <fullName evidence="8">Flagellar motor switch protein FliN</fullName>
    </submittedName>
</protein>
<evidence type="ECO:0000256" key="4">
    <source>
        <dbReference type="ARBA" id="ARBA00022500"/>
    </source>
</evidence>
<name>A0A937X7Q9_9BACT</name>